<name>A0A428ZBS0_KIBAR</name>
<evidence type="ECO:0008006" key="4">
    <source>
        <dbReference type="Google" id="ProtNLM"/>
    </source>
</evidence>
<sequence length="257" mass="28822">MMRIFGLVVVVLLAAGCGVRDAPAQAPPGSLEAWTERMREAGSVRFDAEFKSEGRQAWWWTRKGEMSPLSKGMHTEGTPEPTQRMVERVKSHYSEAVLESVAIERFSREIYLQDTRLTLPQGKRWVKLDLSTFPNVERDVVMTFNDLHPGSVFIDLDPSTLVISPGTDDQGVWRYELTAAANVESNPNTARKKPVEATVWVNHDGLPVKVEQRSTGDDGNRNTKVTKFSDWDSTPPVELPPAAEIADAKSAKWTDRW</sequence>
<dbReference type="OrthoDB" id="3689149at2"/>
<comment type="caution">
    <text evidence="2">The sequence shown here is derived from an EMBL/GenBank/DDBJ whole genome shotgun (WGS) entry which is preliminary data.</text>
</comment>
<dbReference type="Proteomes" id="UP000287547">
    <property type="component" value="Unassembled WGS sequence"/>
</dbReference>
<evidence type="ECO:0000313" key="2">
    <source>
        <dbReference type="EMBL" id="RSM85519.1"/>
    </source>
</evidence>
<dbReference type="EMBL" id="QHKI01000012">
    <property type="protein sequence ID" value="RSM85519.1"/>
    <property type="molecule type" value="Genomic_DNA"/>
</dbReference>
<evidence type="ECO:0000313" key="3">
    <source>
        <dbReference type="Proteomes" id="UP000287547"/>
    </source>
</evidence>
<protein>
    <recommendedName>
        <fullName evidence="4">Lipoprotein</fullName>
    </recommendedName>
</protein>
<feature type="region of interest" description="Disordered" evidence="1">
    <location>
        <begin position="230"/>
        <end position="257"/>
    </location>
</feature>
<reference evidence="2 3" key="1">
    <citation type="submission" date="2018-05" db="EMBL/GenBank/DDBJ databases">
        <title>Evolution of GPA BGCs.</title>
        <authorList>
            <person name="Waglechner N."/>
            <person name="Wright G.D."/>
        </authorList>
    </citation>
    <scope>NUCLEOTIDE SEQUENCE [LARGE SCALE GENOMIC DNA]</scope>
    <source>
        <strain evidence="2 3">A82846</strain>
    </source>
</reference>
<dbReference type="RefSeq" id="WP_125726980.1">
    <property type="nucleotide sequence ID" value="NZ_QHKI01000012.1"/>
</dbReference>
<gene>
    <name evidence="2" type="ORF">DMH04_17365</name>
</gene>
<feature type="compositionally biased region" description="Basic and acidic residues" evidence="1">
    <location>
        <begin position="246"/>
        <end position="257"/>
    </location>
</feature>
<dbReference type="AlphaFoldDB" id="A0A428ZBS0"/>
<proteinExistence type="predicted"/>
<evidence type="ECO:0000256" key="1">
    <source>
        <dbReference type="SAM" id="MobiDB-lite"/>
    </source>
</evidence>
<dbReference type="PROSITE" id="PS51257">
    <property type="entry name" value="PROKAR_LIPOPROTEIN"/>
    <property type="match status" value="1"/>
</dbReference>
<accession>A0A428ZBS0</accession>
<organism evidence="2 3">
    <name type="scientific">Kibdelosporangium aridum</name>
    <dbReference type="NCBI Taxonomy" id="2030"/>
    <lineage>
        <taxon>Bacteria</taxon>
        <taxon>Bacillati</taxon>
        <taxon>Actinomycetota</taxon>
        <taxon>Actinomycetes</taxon>
        <taxon>Pseudonocardiales</taxon>
        <taxon>Pseudonocardiaceae</taxon>
        <taxon>Kibdelosporangium</taxon>
    </lineage>
</organism>
<dbReference type="Gene3D" id="2.50.20.20">
    <property type="match status" value="1"/>
</dbReference>